<dbReference type="InterPro" id="IPR008969">
    <property type="entry name" value="CarboxyPept-like_regulatory"/>
</dbReference>
<keyword evidence="10" id="KW-0732">Signal</keyword>
<dbReference type="InterPro" id="IPR023996">
    <property type="entry name" value="TonB-dep_OMP_SusC/RagA"/>
</dbReference>
<feature type="domain" description="TonB-dependent receptor-like beta-barrel" evidence="11">
    <location>
        <begin position="438"/>
        <end position="1013"/>
    </location>
</feature>
<keyword evidence="3 8" id="KW-1134">Transmembrane beta strand</keyword>
<dbReference type="Pfam" id="PF07715">
    <property type="entry name" value="Plug"/>
    <property type="match status" value="1"/>
</dbReference>
<dbReference type="Pfam" id="PF13715">
    <property type="entry name" value="CarbopepD_reg_2"/>
    <property type="match status" value="1"/>
</dbReference>
<evidence type="ECO:0000256" key="9">
    <source>
        <dbReference type="RuleBase" id="RU003357"/>
    </source>
</evidence>
<dbReference type="GO" id="GO:0009279">
    <property type="term" value="C:cell outer membrane"/>
    <property type="evidence" value="ECO:0007669"/>
    <property type="project" value="UniProtKB-SubCell"/>
</dbReference>
<evidence type="ECO:0000256" key="1">
    <source>
        <dbReference type="ARBA" id="ARBA00004571"/>
    </source>
</evidence>
<comment type="similarity">
    <text evidence="8 9">Belongs to the TonB-dependent receptor family.</text>
</comment>
<dbReference type="InterPro" id="IPR000531">
    <property type="entry name" value="Beta-barrel_TonB"/>
</dbReference>
<gene>
    <name evidence="13" type="ORF">SAMN04488090_2244</name>
</gene>
<feature type="chain" id="PRO_5011597962" evidence="10">
    <location>
        <begin position="19"/>
        <end position="1057"/>
    </location>
</feature>
<keyword evidence="4 8" id="KW-0812">Transmembrane</keyword>
<dbReference type="InterPro" id="IPR039426">
    <property type="entry name" value="TonB-dep_rcpt-like"/>
</dbReference>
<evidence type="ECO:0000256" key="2">
    <source>
        <dbReference type="ARBA" id="ARBA00022448"/>
    </source>
</evidence>
<evidence type="ECO:0000256" key="6">
    <source>
        <dbReference type="ARBA" id="ARBA00023136"/>
    </source>
</evidence>
<dbReference type="Gene3D" id="2.170.130.10">
    <property type="entry name" value="TonB-dependent receptor, plug domain"/>
    <property type="match status" value="1"/>
</dbReference>
<comment type="subcellular location">
    <subcellularLocation>
        <location evidence="1 8">Cell outer membrane</location>
        <topology evidence="1 8">Multi-pass membrane protein</topology>
    </subcellularLocation>
</comment>
<sequence>MNKLFTLFFLLAGFWATAQDRPLSGVVTSAEDGQPLPGVSISVKGQTKGATTDAAGAFKLSVPSGSVLVFSYVGFTSMEVKVGNESTLNVQMAVSAKSLTEVVVTALGIERDKKALGYSVQELKNSELTQARPTNLVNALSGKIAGIQVTSSNGQPGASSRIMIRGANSIGGNNQPLFVVDGIPIDNGSYNTAASASATNTNNVSVDYGNGASAINPDDIDNISVLKGANAAALYGSRAANGVILITTKSGRGSKGVGISVNSNITFDKPFRLPEWQNGYGQGFSKVNADGTYGGGVFEYVDGKGGGINDGVDESWGPKMDGRLIAQYNSPIDPATGKRVPTPWIAHPDNVKNFHRTGMTTTNNVAITGGSDKGDFRLSFTNLHQDGMYPNTNYKRKNLAFNASYHLTPKLNARASVNYIKDGSDNRQNLNLYWIWFGRQVDLADLNQEVEPGTDPSQWPVQRNWNSNYWNNPYYVLRHQTYGNDKDRVVGNVQMTYQVLPWLKVMGRSGTDFGLDRRITKRAKGVGLVNGEFAEDNVYVQETNTDFLVTGDKHFGDFQATVSVGGNHRYSYFQRDYLQAPELKIPNLYNIANSAVRPNVYNRSTKKSVNSLYGSASFSYRDYYYLDVTARNDWSSTLPAGNRSYFYPSVSGSAVLSEALGFNSATVSYLKARAGWAQVGNDTDPYTTQQVYQAEDAWGSVTTFSENNLIYNSKLKPEQTTAFEAGIEARLFRNLINLEVTYYDKATSNQILRANVPLSSGYYNSVINAGKIRNSGIEVELSATPIKLANGFRWDVTLNYARNRSEVVDLGGLSNYQINTGSLLRNVILEARPGSPYGNFYGTYTRRAPDGQMIIDASGYPVMSSDRRVIGNIMPKWTGGFQTSVSYKGITLSTLFDARFGGQIFSQGINIGRYTGVLKETLPGRESGNIVAPGVTETKNADGSFTYAPNTKAVLLPENYYHNFYNRNNNENYMFDASYVKWRELRVSYTLPQKWFGRTPFRGVTLSAVGRNLALLYKNVPHIDPETSYYGDGNVQGFENGNLPSARSIGFNLAFGL</sequence>
<dbReference type="InterPro" id="IPR023997">
    <property type="entry name" value="TonB-dep_OMP_SusC/RagA_CS"/>
</dbReference>
<dbReference type="Proteomes" id="UP000198901">
    <property type="component" value="Unassembled WGS sequence"/>
</dbReference>
<feature type="domain" description="TonB-dependent receptor plug" evidence="12">
    <location>
        <begin position="113"/>
        <end position="243"/>
    </location>
</feature>
<dbReference type="InterPro" id="IPR036942">
    <property type="entry name" value="Beta-barrel_TonB_sf"/>
</dbReference>
<keyword evidence="14" id="KW-1185">Reference proteome</keyword>
<reference evidence="13 14" key="1">
    <citation type="submission" date="2016-10" db="EMBL/GenBank/DDBJ databases">
        <authorList>
            <person name="de Groot N.N."/>
        </authorList>
    </citation>
    <scope>NUCLEOTIDE SEQUENCE [LARGE SCALE GENOMIC DNA]</scope>
    <source>
        <strain evidence="13 14">DSM 21668</strain>
    </source>
</reference>
<protein>
    <submittedName>
        <fullName evidence="13">TonB-linked outer membrane protein, SusC/RagA family</fullName>
    </submittedName>
</protein>
<feature type="signal peptide" evidence="10">
    <location>
        <begin position="1"/>
        <end position="18"/>
    </location>
</feature>
<dbReference type="STRING" id="563176.SAMN04488090_2244"/>
<dbReference type="InterPro" id="IPR012910">
    <property type="entry name" value="Plug_dom"/>
</dbReference>
<evidence type="ECO:0000256" key="4">
    <source>
        <dbReference type="ARBA" id="ARBA00022692"/>
    </source>
</evidence>
<dbReference type="SUPFAM" id="SSF56935">
    <property type="entry name" value="Porins"/>
    <property type="match status" value="1"/>
</dbReference>
<dbReference type="Pfam" id="PF00593">
    <property type="entry name" value="TonB_dep_Rec_b-barrel"/>
    <property type="match status" value="1"/>
</dbReference>
<proteinExistence type="inferred from homology"/>
<evidence type="ECO:0000256" key="5">
    <source>
        <dbReference type="ARBA" id="ARBA00023077"/>
    </source>
</evidence>
<evidence type="ECO:0000259" key="12">
    <source>
        <dbReference type="Pfam" id="PF07715"/>
    </source>
</evidence>
<dbReference type="PROSITE" id="PS52016">
    <property type="entry name" value="TONB_DEPENDENT_REC_3"/>
    <property type="match status" value="1"/>
</dbReference>
<dbReference type="InterPro" id="IPR037066">
    <property type="entry name" value="Plug_dom_sf"/>
</dbReference>
<evidence type="ECO:0000259" key="11">
    <source>
        <dbReference type="Pfam" id="PF00593"/>
    </source>
</evidence>
<evidence type="ECO:0000256" key="10">
    <source>
        <dbReference type="SAM" id="SignalP"/>
    </source>
</evidence>
<dbReference type="NCBIfam" id="TIGR04056">
    <property type="entry name" value="OMP_RagA_SusC"/>
    <property type="match status" value="1"/>
</dbReference>
<dbReference type="NCBIfam" id="TIGR04057">
    <property type="entry name" value="SusC_RagA_signa"/>
    <property type="match status" value="1"/>
</dbReference>
<evidence type="ECO:0000256" key="3">
    <source>
        <dbReference type="ARBA" id="ARBA00022452"/>
    </source>
</evidence>
<keyword evidence="7 8" id="KW-0998">Cell outer membrane</keyword>
<dbReference type="Gene3D" id="2.60.40.1120">
    <property type="entry name" value="Carboxypeptidase-like, regulatory domain"/>
    <property type="match status" value="1"/>
</dbReference>
<accession>A0A1G9PNC7</accession>
<keyword evidence="6 8" id="KW-0472">Membrane</keyword>
<keyword evidence="2 8" id="KW-0813">Transport</keyword>
<dbReference type="Gene3D" id="2.40.170.20">
    <property type="entry name" value="TonB-dependent receptor, beta-barrel domain"/>
    <property type="match status" value="1"/>
</dbReference>
<evidence type="ECO:0000313" key="14">
    <source>
        <dbReference type="Proteomes" id="UP000198901"/>
    </source>
</evidence>
<dbReference type="AlphaFoldDB" id="A0A1G9PNC7"/>
<organism evidence="13 14">
    <name type="scientific">Siphonobacter aquaeclarae</name>
    <dbReference type="NCBI Taxonomy" id="563176"/>
    <lineage>
        <taxon>Bacteria</taxon>
        <taxon>Pseudomonadati</taxon>
        <taxon>Bacteroidota</taxon>
        <taxon>Cytophagia</taxon>
        <taxon>Cytophagales</taxon>
        <taxon>Cytophagaceae</taxon>
        <taxon>Siphonobacter</taxon>
    </lineage>
</organism>
<dbReference type="RefSeq" id="WP_093201817.1">
    <property type="nucleotide sequence ID" value="NZ_FNGS01000004.1"/>
</dbReference>
<evidence type="ECO:0000256" key="7">
    <source>
        <dbReference type="ARBA" id="ARBA00023237"/>
    </source>
</evidence>
<dbReference type="SUPFAM" id="SSF49464">
    <property type="entry name" value="Carboxypeptidase regulatory domain-like"/>
    <property type="match status" value="1"/>
</dbReference>
<evidence type="ECO:0000313" key="13">
    <source>
        <dbReference type="EMBL" id="SDM00103.1"/>
    </source>
</evidence>
<name>A0A1G9PNC7_9BACT</name>
<dbReference type="EMBL" id="FNGS01000004">
    <property type="protein sequence ID" value="SDM00103.1"/>
    <property type="molecule type" value="Genomic_DNA"/>
</dbReference>
<keyword evidence="5 9" id="KW-0798">TonB box</keyword>
<dbReference type="OrthoDB" id="9768177at2"/>
<evidence type="ECO:0000256" key="8">
    <source>
        <dbReference type="PROSITE-ProRule" id="PRU01360"/>
    </source>
</evidence>